<dbReference type="PANTHER" id="PTHR12764:SF4">
    <property type="entry name" value="INTRAFLAGELLAR TRANSPORT PROTEIN 122 HOMOLOG"/>
    <property type="match status" value="1"/>
</dbReference>
<dbReference type="InterPro" id="IPR010569">
    <property type="entry name" value="Myotubularin-like_Pase_dom"/>
</dbReference>
<keyword evidence="4 8" id="KW-0853">WD repeat</keyword>
<dbReference type="GO" id="GO:1905515">
    <property type="term" value="P:non-motile cilium assembly"/>
    <property type="evidence" value="ECO:0007669"/>
    <property type="project" value="TreeGrafter"/>
</dbReference>
<keyword evidence="11" id="KW-1185">Reference proteome</keyword>
<keyword evidence="7" id="KW-0966">Cell projection</keyword>
<dbReference type="Pfam" id="PF06602">
    <property type="entry name" value="Myotub-related"/>
    <property type="match status" value="2"/>
</dbReference>
<dbReference type="PROSITE" id="PS50082">
    <property type="entry name" value="WD_REPEATS_2"/>
    <property type="match status" value="1"/>
</dbReference>
<evidence type="ECO:0000256" key="8">
    <source>
        <dbReference type="PROSITE-ProRule" id="PRU00221"/>
    </source>
</evidence>
<comment type="subcellular location">
    <subcellularLocation>
        <location evidence="1">Cell projection</location>
        <location evidence="1">Cilium</location>
    </subcellularLocation>
</comment>
<feature type="domain" description="Myotubularin phosphatase" evidence="9">
    <location>
        <begin position="202"/>
        <end position="555"/>
    </location>
</feature>
<evidence type="ECO:0000256" key="3">
    <source>
        <dbReference type="ARBA" id="ARBA00019442"/>
    </source>
</evidence>
<evidence type="ECO:0000313" key="11">
    <source>
        <dbReference type="Proteomes" id="UP000475862"/>
    </source>
</evidence>
<keyword evidence="5" id="KW-0677">Repeat</keyword>
<dbReference type="Gene3D" id="2.30.29.30">
    <property type="entry name" value="Pleckstrin-homology domain (PH domain)/Phosphotyrosine-binding domain (PTB)"/>
    <property type="match status" value="1"/>
</dbReference>
<protein>
    <recommendedName>
        <fullName evidence="3">Intraflagellar transport protein 122 homolog</fullName>
    </recommendedName>
</protein>
<evidence type="ECO:0000256" key="1">
    <source>
        <dbReference type="ARBA" id="ARBA00004138"/>
    </source>
</evidence>
<dbReference type="InterPro" id="IPR001680">
    <property type="entry name" value="WD40_rpt"/>
</dbReference>
<name>A0A6G0SYN3_APHGL</name>
<accession>A0A6G0SYN3</accession>
<gene>
    <name evidence="10" type="ORF">AGLY_015991</name>
</gene>
<proteinExistence type="inferred from homology"/>
<dbReference type="InterPro" id="IPR039857">
    <property type="entry name" value="Ift122/121"/>
</dbReference>
<dbReference type="PROSITE" id="PS50294">
    <property type="entry name" value="WD_REPEATS_REGION"/>
    <property type="match status" value="1"/>
</dbReference>
<feature type="repeat" description="WD" evidence="8">
    <location>
        <begin position="676"/>
        <end position="708"/>
    </location>
</feature>
<dbReference type="Gene3D" id="1.25.40.470">
    <property type="match status" value="1"/>
</dbReference>
<keyword evidence="6" id="KW-0969">Cilium</keyword>
<dbReference type="Pfam" id="PF25144">
    <property type="entry name" value="Zn_ribbon_IFT122"/>
    <property type="match status" value="1"/>
</dbReference>
<dbReference type="InterPro" id="IPR056838">
    <property type="entry name" value="Zn_ribbon_IFT122"/>
</dbReference>
<evidence type="ECO:0000256" key="7">
    <source>
        <dbReference type="ARBA" id="ARBA00023273"/>
    </source>
</evidence>
<dbReference type="GO" id="GO:0097730">
    <property type="term" value="C:non-motile cilium"/>
    <property type="evidence" value="ECO:0007669"/>
    <property type="project" value="TreeGrafter"/>
</dbReference>
<dbReference type="InterPro" id="IPR029021">
    <property type="entry name" value="Prot-tyrosine_phosphatase-like"/>
</dbReference>
<dbReference type="InterPro" id="IPR015943">
    <property type="entry name" value="WD40/YVTN_repeat-like_dom_sf"/>
</dbReference>
<dbReference type="GO" id="GO:0061512">
    <property type="term" value="P:protein localization to cilium"/>
    <property type="evidence" value="ECO:0007669"/>
    <property type="project" value="TreeGrafter"/>
</dbReference>
<dbReference type="SUPFAM" id="SSF52799">
    <property type="entry name" value="(Phosphotyrosine protein) phosphatases II"/>
    <property type="match status" value="1"/>
</dbReference>
<dbReference type="Pfam" id="PF23377">
    <property type="entry name" value="Beta-prop_IFT122_2nd"/>
    <property type="match status" value="1"/>
</dbReference>
<dbReference type="GO" id="GO:0030991">
    <property type="term" value="C:intraciliary transport particle A"/>
    <property type="evidence" value="ECO:0007669"/>
    <property type="project" value="TreeGrafter"/>
</dbReference>
<dbReference type="Pfam" id="PF25295">
    <property type="entry name" value="TPR_IFT122"/>
    <property type="match status" value="1"/>
</dbReference>
<dbReference type="Pfam" id="PF23381">
    <property type="entry name" value="Beta-prop_IFT122_1st"/>
    <property type="match status" value="2"/>
</dbReference>
<dbReference type="GO" id="GO:0035721">
    <property type="term" value="P:intraciliary retrograde transport"/>
    <property type="evidence" value="ECO:0007669"/>
    <property type="project" value="TreeGrafter"/>
</dbReference>
<evidence type="ECO:0000256" key="2">
    <source>
        <dbReference type="ARBA" id="ARBA00007471"/>
    </source>
</evidence>
<dbReference type="InterPro" id="IPR036322">
    <property type="entry name" value="WD40_repeat_dom_sf"/>
</dbReference>
<dbReference type="InterPro" id="IPR056152">
    <property type="entry name" value="Beta-prop_IFT122_2nd"/>
</dbReference>
<evidence type="ECO:0000313" key="10">
    <source>
        <dbReference type="EMBL" id="KAE9523439.1"/>
    </source>
</evidence>
<dbReference type="PROSITE" id="PS51339">
    <property type="entry name" value="PPASE_MYOTUBULARIN"/>
    <property type="match status" value="1"/>
</dbReference>
<evidence type="ECO:0000259" key="9">
    <source>
        <dbReference type="PROSITE" id="PS51339"/>
    </source>
</evidence>
<dbReference type="Proteomes" id="UP000475862">
    <property type="component" value="Unassembled WGS sequence"/>
</dbReference>
<evidence type="ECO:0000256" key="6">
    <source>
        <dbReference type="ARBA" id="ARBA00023069"/>
    </source>
</evidence>
<comment type="caution">
    <text evidence="10">The sequence shown here is derived from an EMBL/GenBank/DDBJ whole genome shotgun (WGS) entry which is preliminary data.</text>
</comment>
<comment type="similarity">
    <text evidence="2">Belongs to the protein-tyrosine phosphatase family. Non-receptor class myotubularin subfamily.</text>
</comment>
<dbReference type="InterPro" id="IPR011993">
    <property type="entry name" value="PH-like_dom_sf"/>
</dbReference>
<organism evidence="10 11">
    <name type="scientific">Aphis glycines</name>
    <name type="common">Soybean aphid</name>
    <dbReference type="NCBI Taxonomy" id="307491"/>
    <lineage>
        <taxon>Eukaryota</taxon>
        <taxon>Metazoa</taxon>
        <taxon>Ecdysozoa</taxon>
        <taxon>Arthropoda</taxon>
        <taxon>Hexapoda</taxon>
        <taxon>Insecta</taxon>
        <taxon>Pterygota</taxon>
        <taxon>Neoptera</taxon>
        <taxon>Paraneoptera</taxon>
        <taxon>Hemiptera</taxon>
        <taxon>Sternorrhyncha</taxon>
        <taxon>Aphidomorpha</taxon>
        <taxon>Aphidoidea</taxon>
        <taxon>Aphididae</taxon>
        <taxon>Aphidini</taxon>
        <taxon>Aphis</taxon>
        <taxon>Aphis</taxon>
    </lineage>
</organism>
<dbReference type="InterPro" id="IPR056153">
    <property type="entry name" value="Beta-prop_IFT122_1st"/>
</dbReference>
<dbReference type="EMBL" id="VYZN01000079">
    <property type="protein sequence ID" value="KAE9523439.1"/>
    <property type="molecule type" value="Genomic_DNA"/>
</dbReference>
<dbReference type="CDD" id="cd14537">
    <property type="entry name" value="PTP-MTMR10-like"/>
    <property type="match status" value="1"/>
</dbReference>
<dbReference type="PANTHER" id="PTHR12764">
    <property type="entry name" value="WD REPEAT DOMAIN-RELATED"/>
    <property type="match status" value="1"/>
</dbReference>
<evidence type="ECO:0000256" key="5">
    <source>
        <dbReference type="ARBA" id="ARBA00022737"/>
    </source>
</evidence>
<sequence length="1777" mass="203991">MHRYEVALMMNENRLTNSFKSYVGWDDDEQISSCETSFIEQEFSPKLHPGEMIIAEAQSVLLFTPVNEQKTGISGVLFVTNFRLSFVTSNEKHLKETSYQENLLLGQYDVCLSNIDIIYLLTGDKKKRLMIGHRFNDKVKGLHIICKNMRTLSYSFKFSPLGHGKILANALLHHAFPKRHQLLFAYDYREPNVQSRYSTPTFRCRDDWEKELQRTKCFGWTLNSSNNKFRLSPSLPQYIVIGSAVIDTHLRIAMQHFRDGRLPTWCWSTVNGATLSRKADVVDPSNLTQENAMLEIVRKSHPGLLRPFIMDLTKNLPSPKDVNQSFIKLRELCAPESARQFWVQDNHFYSLLEASKWLQYVSSCLSSALTTANKLSKNESVVLQERDGRDLCCVISSLAQLMIDSHFRSIVGLQTLIQKEWVVMGHQFCTRLGHVNSTDSVKSPLLLLFLDCVWQLLQQFPSKFEFTETYLTTLWDASHVSIFDTFLFDCERDRHCATKDISPLMLRSIWDWEEQFMDHDLIQFHNPLYNASKVKDDLLKVSTEISCLSIWTQCYYRFLPTLEISNGGKPLEDFAVRALINMSDNDSKDTQEVCTPSNIGSFFPFTHWRSSNSVPPSTLTISSLSLNTSDLQMETSLIYCVIVNICFSIDGSQLLATAGHDVLVYRSIDGHLLHTLKGHKENVICLTNAKNGKLFASGSADKTVILWSSKFEPVGKYNHNDIVQCMDFNSITHHLASCSSMEFGLYSLEQKSVQKYKILFKINTCAWSTDGQSLALGYDNGCISLRNRSGEEVANIELSDGQSIWAITWLSSRYNEDDILCITDWGQKLSFFNKNGSETSKNKNISLEALTIKTLCNDSYLLIGGCKGKCGIFSIEGIKLTEFEDKHSWIWASSVHPHSKFLALGCQDGTLAYYKIEFSVIHGLYQEKYAYRENMTDVVVQDLVTNKKVRIKCRDLVKKIAIYKDRLAVQLPSKVVVYESSLNQTSEMHYRIKEKIADNAICNLLETRLQCLSLAGTYEREWTMNSVVKYLKVIGGSPGKEQILVGLHNGQVLMLHVNSLVVQQLFNVNKSVRCFDVNISMDKAAIVDDENKCSFFDMKSKKLLFQESDITSVVWNSKFSDMACFSAHQQRIIGHVIGMWGSKIFSLNDSIVSVIEVALSVPLYQCLEKKYFSKAYQIACLNVTDTDWKILAREALENFELLIAKKAFVRIKELKYLELITLYEEKGSHNDKDKHCLLADILAYEGKFKEAARIYQKWSFEHKAFTMFTDLRMFDLAQEFIGSNTSGENKELLIKRAEWAMSIDEHKVAAELYISAEEFDRAIDIMVHNCWTHMLLELGRHTDKAEEVVLSRIGDELRKLGDTESAVEIYSKLGKDMGPDMVSLHVEAHNWDQAFALVEKNPMFAPLVYLPYAEWLAENDKFVEAQKAFLKGGRPERAFQEDPFMSYQPETLFNISRFLMNETKNLHLKGVSKFAILYSLSKQALTMRAFKLARQILTKLQQLRIPPEYQDYVDLASLSIRAKPFHDNEDLLSMCYRCLTYNSPVVQTCITCNHKFIFSYIKFEILPLIEFQLEDSISDTEALKLIQSAYDGSKPKEPEDKVNDINKFILDEENQDQLVDPFTYKLMNYENKENTYQPIKVNKTILQSMSTTSIIVCKWPKPLKFKYYRNVLPGFSVTNCQNCFKMFHSDEYEVSCFYPTSLGNDSETLVIRSRFNTDTVIVYKTIVTFRGQKCIAVPNNHPAKIRRHRESKITNFKVRNLIRTLNEILTNVNPIQK</sequence>
<dbReference type="SMART" id="SM00320">
    <property type="entry name" value="WD40"/>
    <property type="match status" value="6"/>
</dbReference>
<dbReference type="Gene3D" id="2.130.10.10">
    <property type="entry name" value="YVTN repeat-like/Quinoprotein amine dehydrogenase"/>
    <property type="match status" value="2"/>
</dbReference>
<dbReference type="SUPFAM" id="SSF50729">
    <property type="entry name" value="PH domain-like"/>
    <property type="match status" value="1"/>
</dbReference>
<dbReference type="SUPFAM" id="SSF50978">
    <property type="entry name" value="WD40 repeat-like"/>
    <property type="match status" value="2"/>
</dbReference>
<reference evidence="10 11" key="1">
    <citation type="submission" date="2019-08" db="EMBL/GenBank/DDBJ databases">
        <title>The genome of the soybean aphid Biotype 1, its phylome, world population structure and adaptation to the North American continent.</title>
        <authorList>
            <person name="Giordano R."/>
            <person name="Donthu R.K."/>
            <person name="Hernandez A.G."/>
            <person name="Wright C.L."/>
            <person name="Zimin A.V."/>
        </authorList>
    </citation>
    <scope>NUCLEOTIDE SEQUENCE [LARGE SCALE GENOMIC DNA]</scope>
    <source>
        <tissue evidence="10">Whole aphids</tissue>
    </source>
</reference>
<dbReference type="InterPro" id="IPR057411">
    <property type="entry name" value="TPR_IFT122"/>
</dbReference>
<evidence type="ECO:0000256" key="4">
    <source>
        <dbReference type="ARBA" id="ARBA00022574"/>
    </source>
</evidence>
<dbReference type="OrthoDB" id="10255582at2759"/>